<evidence type="ECO:0000256" key="1">
    <source>
        <dbReference type="SAM" id="MobiDB-lite"/>
    </source>
</evidence>
<feature type="compositionally biased region" description="Polar residues" evidence="1">
    <location>
        <begin position="39"/>
        <end position="48"/>
    </location>
</feature>
<name>A0A2S6CGD9_9PEZI</name>
<comment type="caution">
    <text evidence="2">The sequence shown here is derived from an EMBL/GenBank/DDBJ whole genome shotgun (WGS) entry which is preliminary data.</text>
</comment>
<evidence type="ECO:0000313" key="3">
    <source>
        <dbReference type="Proteomes" id="UP000237631"/>
    </source>
</evidence>
<gene>
    <name evidence="2" type="ORF">CBER1_10449</name>
</gene>
<accession>A0A2S6CGD9</accession>
<feature type="region of interest" description="Disordered" evidence="1">
    <location>
        <begin position="404"/>
        <end position="423"/>
    </location>
</feature>
<organism evidence="2 3">
    <name type="scientific">Cercospora berteroae</name>
    <dbReference type="NCBI Taxonomy" id="357750"/>
    <lineage>
        <taxon>Eukaryota</taxon>
        <taxon>Fungi</taxon>
        <taxon>Dikarya</taxon>
        <taxon>Ascomycota</taxon>
        <taxon>Pezizomycotina</taxon>
        <taxon>Dothideomycetes</taxon>
        <taxon>Dothideomycetidae</taxon>
        <taxon>Mycosphaerellales</taxon>
        <taxon>Mycosphaerellaceae</taxon>
        <taxon>Cercospora</taxon>
    </lineage>
</organism>
<keyword evidence="3" id="KW-1185">Reference proteome</keyword>
<dbReference type="Proteomes" id="UP000237631">
    <property type="component" value="Unassembled WGS sequence"/>
</dbReference>
<evidence type="ECO:0000313" key="2">
    <source>
        <dbReference type="EMBL" id="PPJ58806.1"/>
    </source>
</evidence>
<dbReference type="OrthoDB" id="5391053at2759"/>
<feature type="compositionally biased region" description="Basic and acidic residues" evidence="1">
    <location>
        <begin position="101"/>
        <end position="111"/>
    </location>
</feature>
<reference evidence="3" key="1">
    <citation type="journal article" date="2017" name="bioRxiv">
        <title>Conservation of a gene cluster reveals novel cercosporin biosynthetic mechanisms and extends production to the genus Colletotrichum.</title>
        <authorList>
            <person name="de Jonge R."/>
            <person name="Ebert M.K."/>
            <person name="Huitt-Roehl C.R."/>
            <person name="Pal P."/>
            <person name="Suttle J.C."/>
            <person name="Spanner R.E."/>
            <person name="Neubauer J.D."/>
            <person name="Jurick W.M.II."/>
            <person name="Stott K.A."/>
            <person name="Secor G.A."/>
            <person name="Thomma B.P.H.J."/>
            <person name="Van de Peer Y."/>
            <person name="Townsend C.A."/>
            <person name="Bolton M.D."/>
        </authorList>
    </citation>
    <scope>NUCLEOTIDE SEQUENCE [LARGE SCALE GENOMIC DNA]</scope>
    <source>
        <strain evidence="3">CBS538.71</strain>
    </source>
</reference>
<dbReference type="AlphaFoldDB" id="A0A2S6CGD9"/>
<proteinExistence type="predicted"/>
<feature type="compositionally biased region" description="Basic and acidic residues" evidence="1">
    <location>
        <begin position="404"/>
        <end position="416"/>
    </location>
</feature>
<feature type="region of interest" description="Disordered" evidence="1">
    <location>
        <begin position="101"/>
        <end position="123"/>
    </location>
</feature>
<protein>
    <submittedName>
        <fullName evidence="2">Uncharacterized protein</fullName>
    </submittedName>
</protein>
<feature type="region of interest" description="Disordered" evidence="1">
    <location>
        <begin position="29"/>
        <end position="59"/>
    </location>
</feature>
<dbReference type="EMBL" id="PNEN01000445">
    <property type="protein sequence ID" value="PPJ58806.1"/>
    <property type="molecule type" value="Genomic_DNA"/>
</dbReference>
<sequence>MDRIQRKMLLSRPRWQALFRNAGFERSLPESAATEEQSHQAINVQSGAPSAETARPTTYVETATQTSFCTSDSIESSDTTHATAPVEFTSISPVQNGMDEASRPLEEHTPHPQDTILHNDGPTDTTMPGYGPSDRQKDTEISLGITGPVEAASEDARHALAYIFFVNEEEEDYTTGPVRVVIASDGIKEDASALLSTLDFSAKVRKAVLAQRSFRNCEVASLQQSSNLRNLEMDIETEIDAYEYRLDKDGAQTPENEKLAQQLSNMQILLEDVGLRQRKNESQLRTQAKVLRTCQTNALNVMEEAFVVAGLVPELVEGQEANEEPYDLQTEYQNFMRDLEPNSEENSQLESSHSVAMLELAGPDFMQSAPPPLSPEAQQKLDAKEAFYEARQKLVEAQVRFDRKEEDQAQARHEEQQTEDDEEKAAFDLHWFQRNREITRELIEAEEQLAKAKAEALALGVEIRLEDQASGFSVGEDEEEGAPDIRESWEGEATAAHFSRTKVDDWLGTVDEQSSSEQIGDADTDDWDAQEVEISESRSLVAWGPPRKKIDKWQQDCTRLS</sequence>